<reference evidence="1" key="1">
    <citation type="journal article" date="2015" name="Nature">
        <title>Complex archaea that bridge the gap between prokaryotes and eukaryotes.</title>
        <authorList>
            <person name="Spang A."/>
            <person name="Saw J.H."/>
            <person name="Jorgensen S.L."/>
            <person name="Zaremba-Niedzwiedzka K."/>
            <person name="Martijn J."/>
            <person name="Lind A.E."/>
            <person name="van Eijk R."/>
            <person name="Schleper C."/>
            <person name="Guy L."/>
            <person name="Ettema T.J."/>
        </authorList>
    </citation>
    <scope>NUCLEOTIDE SEQUENCE</scope>
</reference>
<proteinExistence type="predicted"/>
<comment type="caution">
    <text evidence="1">The sequence shown here is derived from an EMBL/GenBank/DDBJ whole genome shotgun (WGS) entry which is preliminary data.</text>
</comment>
<name>A0A0F9M0R6_9ZZZZ</name>
<dbReference type="EMBL" id="LAZR01005520">
    <property type="protein sequence ID" value="KKM99243.1"/>
    <property type="molecule type" value="Genomic_DNA"/>
</dbReference>
<evidence type="ECO:0000313" key="1">
    <source>
        <dbReference type="EMBL" id="KKM99243.1"/>
    </source>
</evidence>
<accession>A0A0F9M0R6</accession>
<protein>
    <submittedName>
        <fullName evidence="1">Uncharacterized protein</fullName>
    </submittedName>
</protein>
<gene>
    <name evidence="1" type="ORF">LCGC14_1149820</name>
</gene>
<sequence>MLFVGSLQRLLLDIALILVQDIRFMLLIISTHYHKSFAYHVGTGYAILMSENYFNLLRWRCKMKNNSMTVLRQRWESNTWGLLNIGLYMSDADRTKAFDGEAEKYCSQNGQNCKTCSLVNYGMDCHNNLVG</sequence>
<dbReference type="AlphaFoldDB" id="A0A0F9M0R6"/>
<organism evidence="1">
    <name type="scientific">marine sediment metagenome</name>
    <dbReference type="NCBI Taxonomy" id="412755"/>
    <lineage>
        <taxon>unclassified sequences</taxon>
        <taxon>metagenomes</taxon>
        <taxon>ecological metagenomes</taxon>
    </lineage>
</organism>